<feature type="domain" description="UvrD-like helicase ATP-binding" evidence="6">
    <location>
        <begin position="26"/>
        <end position="413"/>
    </location>
</feature>
<dbReference type="PANTHER" id="PTHR21529:SF4">
    <property type="entry name" value="TPR AND ANKYRIN REPEAT-CONTAINING PROTEIN 1"/>
    <property type="match status" value="1"/>
</dbReference>
<reference evidence="7 8" key="1">
    <citation type="submission" date="2019-12" db="EMBL/GenBank/DDBJ databases">
        <authorList>
            <person name="Alioto T."/>
            <person name="Alioto T."/>
            <person name="Gomez Garrido J."/>
        </authorList>
    </citation>
    <scope>NUCLEOTIDE SEQUENCE [LARGE SCALE GENOMIC DNA]</scope>
</reference>
<dbReference type="GO" id="GO:0004386">
    <property type="term" value="F:helicase activity"/>
    <property type="evidence" value="ECO:0007669"/>
    <property type="project" value="UniProtKB-UniRule"/>
</dbReference>
<organism evidence="7 8">
    <name type="scientific">Olea europaea subsp. europaea</name>
    <dbReference type="NCBI Taxonomy" id="158383"/>
    <lineage>
        <taxon>Eukaryota</taxon>
        <taxon>Viridiplantae</taxon>
        <taxon>Streptophyta</taxon>
        <taxon>Embryophyta</taxon>
        <taxon>Tracheophyta</taxon>
        <taxon>Spermatophyta</taxon>
        <taxon>Magnoliopsida</taxon>
        <taxon>eudicotyledons</taxon>
        <taxon>Gunneridae</taxon>
        <taxon>Pentapetalae</taxon>
        <taxon>asterids</taxon>
        <taxon>lamiids</taxon>
        <taxon>Lamiales</taxon>
        <taxon>Oleaceae</taxon>
        <taxon>Oleeae</taxon>
        <taxon>Olea</taxon>
    </lineage>
</organism>
<dbReference type="Gene3D" id="3.40.50.300">
    <property type="entry name" value="P-loop containing nucleotide triphosphate hydrolases"/>
    <property type="match status" value="2"/>
</dbReference>
<evidence type="ECO:0000256" key="4">
    <source>
        <dbReference type="ARBA" id="ARBA00022840"/>
    </source>
</evidence>
<dbReference type="InterPro" id="IPR013986">
    <property type="entry name" value="DExx_box_DNA_helicase_dom_sf"/>
</dbReference>
<evidence type="ECO:0000313" key="8">
    <source>
        <dbReference type="Proteomes" id="UP000594638"/>
    </source>
</evidence>
<dbReference type="AlphaFoldDB" id="A0A8S0U9K8"/>
<dbReference type="PANTHER" id="PTHR21529">
    <property type="entry name" value="MAMMARY TURMOR VIRUS RECEPTOR HOMOLOG 1, 2 MTVR1, 2"/>
    <property type="match status" value="1"/>
</dbReference>
<keyword evidence="2 5" id="KW-0378">Hydrolase</keyword>
<sequence length="1268" mass="146537">MKFYSLSTGIVKHLLSDKLRRELNLPFEVTNQEKEIILFPRSSFILGRSGTGKTTVLTMKLYRKIQQYCLALDGFRSEERGFSMRNNADDSQSVGEVKGNMLHQLFVTANPLLCFAVKQHLSQLKSFVDGGRFDADISSNVMYDIDEMSRFQDITDTFVGIQPDMYPLVITFRKFLMMLDGTLGNSFFERFRCLRGFSQEKRSTISVALQTFIRTKEVNYNRFCFFYWPHFNRKLTQSFDPSRVFIEIMSHIKVSFKEGISRADYVALSDKRISTLSVQERDAIYNIFEDYEKMKAKRCEFDIADLVMNLHFRLSNENLQGDKMDFVYVDEVQDLTMRQIALFKYIYKSVDEGFVFSGDTAQTIAKGVDFRFEDVRSLFYNEFVMKSKNLRYPRREKGLISDIFNLTQNFRTHSGVLKLAQSVIDLLSHFFPQSIDLLPPETSFVYGEPPVVIESSSNENAILSIFVGSGDIDGKMSDFGAEQVVLVRDDSVKKEICNSIGRQALILTIAECKGLEFQDVLLFDFFGSSPLRTQWRVVYEFLKDKDLLDSSFPCPSFSQLRHSVLCFELKQLYVAITRTRQRLWICENNDESFKPIFDYWKRLNLIQVKEVDVSLTRAMPRASSRDEWKSMGIKLFSEEKYEMAMKCFGRAGEQIWEKWAKAAHLRAASSQMSGSNPKSARKMLREAAEMFHCIGKADSAAECFCDLNEYQSAVVAMLDAVGWGSVVAMPAADSGTTVRATSANDDKCNKTIHAHQLEVQFCKLQNRVRKSWKGGMIYLQKGGEFDLRKAGECFSLAGCYELAAEAFARGNLFAECLSECCEGKCFNNGIRYIEYWKQLSASTDDVMERYKDLDKIEQIFLESCAKYYHKNSHNVSMMKYVRSFQTMELKRNFLKSMDCFEDLYFLEEDLANFMEAQEVLKLLGDLNHEINRLRKGKCFRDASLFILAYILSCSLWGFKSNGWPLKSFPQKEYLESKAISIAEEEDSIHFNEFVREVVKVLSHEQSNVFELIQCFRASRKHKCLMGEFLSVRKLLDAHFQVHPSEYEWEQELPVDLKKDSEEIFLQNQVTATALFYIWNVFKNNILDVLESLDCLEREDFSECKHTVEFGLNYFGVRRLSNNINVTYLLLNPDAKWVESIDERFGLQNGKAVTLDTRCIVSTSRTYWRGELVSIGMRALEALGGLYKTSVVESLSGFCQSTCLTCMFDIVKFFIDSKSLDVKSDFPWALNSFVELSFRYFEIVLFRLAVILIRKHDLYKGNYTLPEFT</sequence>
<evidence type="ECO:0000313" key="7">
    <source>
        <dbReference type="EMBL" id="CAA3015356.1"/>
    </source>
</evidence>
<gene>
    <name evidence="7" type="ORF">OLEA9_A008290</name>
</gene>
<dbReference type="PROSITE" id="PS51198">
    <property type="entry name" value="UVRD_HELICASE_ATP_BIND"/>
    <property type="match status" value="1"/>
</dbReference>
<keyword evidence="1 5" id="KW-0547">Nucleotide-binding</keyword>
<keyword evidence="8" id="KW-1185">Reference proteome</keyword>
<dbReference type="EMBL" id="CACTIH010007545">
    <property type="protein sequence ID" value="CAA3015356.1"/>
    <property type="molecule type" value="Genomic_DNA"/>
</dbReference>
<dbReference type="InterPro" id="IPR027417">
    <property type="entry name" value="P-loop_NTPase"/>
</dbReference>
<dbReference type="InterPro" id="IPR039904">
    <property type="entry name" value="TRANK1"/>
</dbReference>
<keyword evidence="4 5" id="KW-0067">ATP-binding</keyword>
<evidence type="ECO:0000259" key="6">
    <source>
        <dbReference type="PROSITE" id="PS51198"/>
    </source>
</evidence>
<dbReference type="Gene3D" id="1.10.10.160">
    <property type="match status" value="1"/>
</dbReference>
<dbReference type="Pfam" id="PF00580">
    <property type="entry name" value="UvrD-helicase"/>
    <property type="match status" value="1"/>
</dbReference>
<dbReference type="SUPFAM" id="SSF52540">
    <property type="entry name" value="P-loop containing nucleoside triphosphate hydrolases"/>
    <property type="match status" value="1"/>
</dbReference>
<accession>A0A8S0U9K8</accession>
<dbReference type="Proteomes" id="UP000594638">
    <property type="component" value="Unassembled WGS sequence"/>
</dbReference>
<comment type="caution">
    <text evidence="7">The sequence shown here is derived from an EMBL/GenBank/DDBJ whole genome shotgun (WGS) entry which is preliminary data.</text>
</comment>
<dbReference type="GO" id="GO:0016787">
    <property type="term" value="F:hydrolase activity"/>
    <property type="evidence" value="ECO:0007669"/>
    <property type="project" value="UniProtKB-UniRule"/>
</dbReference>
<protein>
    <submittedName>
        <fullName evidence="7">Uncharacterized protein LOC111393590</fullName>
    </submittedName>
</protein>
<keyword evidence="3 5" id="KW-0347">Helicase</keyword>
<feature type="binding site" evidence="5">
    <location>
        <begin position="47"/>
        <end position="54"/>
    </location>
    <ligand>
        <name>ATP</name>
        <dbReference type="ChEBI" id="CHEBI:30616"/>
    </ligand>
</feature>
<name>A0A8S0U9K8_OLEEU</name>
<evidence type="ECO:0000256" key="1">
    <source>
        <dbReference type="ARBA" id="ARBA00022741"/>
    </source>
</evidence>
<evidence type="ECO:0000256" key="5">
    <source>
        <dbReference type="PROSITE-ProRule" id="PRU00560"/>
    </source>
</evidence>
<dbReference type="OrthoDB" id="3156807at2759"/>
<dbReference type="InterPro" id="IPR014016">
    <property type="entry name" value="UvrD-like_ATP-bd"/>
</dbReference>
<dbReference type="Gramene" id="OE9A008290T1">
    <property type="protein sequence ID" value="OE9A008290C1"/>
    <property type="gene ID" value="OE9A008290"/>
</dbReference>
<evidence type="ECO:0000256" key="2">
    <source>
        <dbReference type="ARBA" id="ARBA00022801"/>
    </source>
</evidence>
<evidence type="ECO:0000256" key="3">
    <source>
        <dbReference type="ARBA" id="ARBA00022806"/>
    </source>
</evidence>
<dbReference type="GO" id="GO:0005524">
    <property type="term" value="F:ATP binding"/>
    <property type="evidence" value="ECO:0007669"/>
    <property type="project" value="UniProtKB-UniRule"/>
</dbReference>
<proteinExistence type="predicted"/>